<feature type="domain" description="Protein FecR C-terminal" evidence="3">
    <location>
        <begin position="238"/>
        <end position="304"/>
    </location>
</feature>
<protein>
    <submittedName>
        <fullName evidence="4">FecR domain-containing protein</fullName>
    </submittedName>
</protein>
<dbReference type="InterPro" id="IPR032508">
    <property type="entry name" value="FecR_C"/>
</dbReference>
<evidence type="ECO:0000313" key="5">
    <source>
        <dbReference type="Proteomes" id="UP001262582"/>
    </source>
</evidence>
<evidence type="ECO:0000256" key="1">
    <source>
        <dbReference type="SAM" id="Phobius"/>
    </source>
</evidence>
<comment type="caution">
    <text evidence="4">The sequence shown here is derived from an EMBL/GenBank/DDBJ whole genome shotgun (WGS) entry which is preliminary data.</text>
</comment>
<dbReference type="Gene3D" id="3.55.50.30">
    <property type="match status" value="1"/>
</dbReference>
<dbReference type="Pfam" id="PF16344">
    <property type="entry name" value="FecR_C"/>
    <property type="match status" value="1"/>
</dbReference>
<feature type="domain" description="FecR protein" evidence="2">
    <location>
        <begin position="105"/>
        <end position="194"/>
    </location>
</feature>
<keyword evidence="5" id="KW-1185">Reference proteome</keyword>
<evidence type="ECO:0000259" key="3">
    <source>
        <dbReference type="Pfam" id="PF16344"/>
    </source>
</evidence>
<proteinExistence type="predicted"/>
<name>A0ABU3DCD5_9FLAO</name>
<dbReference type="InterPro" id="IPR012373">
    <property type="entry name" value="Ferrdict_sens_TM"/>
</dbReference>
<dbReference type="Gene3D" id="2.60.120.1440">
    <property type="match status" value="1"/>
</dbReference>
<dbReference type="Proteomes" id="UP001262582">
    <property type="component" value="Unassembled WGS sequence"/>
</dbReference>
<dbReference type="RefSeq" id="WP_311504967.1">
    <property type="nucleotide sequence ID" value="NZ_JAVRHK010000028.1"/>
</dbReference>
<keyword evidence="1" id="KW-0812">Transmembrane</keyword>
<dbReference type="Pfam" id="PF04773">
    <property type="entry name" value="FecR"/>
    <property type="match status" value="1"/>
</dbReference>
<dbReference type="InterPro" id="IPR006860">
    <property type="entry name" value="FecR"/>
</dbReference>
<evidence type="ECO:0000313" key="4">
    <source>
        <dbReference type="EMBL" id="MDT0678633.1"/>
    </source>
</evidence>
<feature type="transmembrane region" description="Helical" evidence="1">
    <location>
        <begin position="75"/>
        <end position="93"/>
    </location>
</feature>
<evidence type="ECO:0000259" key="2">
    <source>
        <dbReference type="Pfam" id="PF04773"/>
    </source>
</evidence>
<reference evidence="4 5" key="1">
    <citation type="submission" date="2023-09" db="EMBL/GenBank/DDBJ databases">
        <authorList>
            <person name="Rey-Velasco X."/>
        </authorList>
    </citation>
    <scope>NUCLEOTIDE SEQUENCE [LARGE SCALE GENOMIC DNA]</scope>
    <source>
        <strain evidence="4 5">F117</strain>
    </source>
</reference>
<dbReference type="PANTHER" id="PTHR30273:SF2">
    <property type="entry name" value="PROTEIN FECR"/>
    <property type="match status" value="1"/>
</dbReference>
<accession>A0ABU3DCD5</accession>
<dbReference type="PIRSF" id="PIRSF018266">
    <property type="entry name" value="FecR"/>
    <property type="match status" value="1"/>
</dbReference>
<keyword evidence="1" id="KW-0472">Membrane</keyword>
<sequence length="314" mass="36148">MHKEDFIRLSKKYSENRCNAQEKKIVEEVLDKLEEKSKNNLPDLSDDRKEKMLFNILNNIETSKPNFNNRFLKKMAIAAVFSIMIGAAFWISLMQASKPITRFAGKGEKKEFLLEDGSIVTLNSNSSITYFENFKDKRDINLKGEAFFKVARNPSKPFTITTGQVKTSVLGTSFNINAYNYNQVKVSVNTGKVKVESNKNKQRALLSKDEQVLFEKGRKHKITQGLSADFNAWTRNIILLNNTSLAETAKILENWYDIKIEFEQESLGELRISGKFKEQEIKSILESIAYVKSLEIDTTNQNHIRIRRKTENLN</sequence>
<keyword evidence="1" id="KW-1133">Transmembrane helix</keyword>
<gene>
    <name evidence="4" type="ORF">RM539_18815</name>
</gene>
<dbReference type="PANTHER" id="PTHR30273">
    <property type="entry name" value="PERIPLASMIC SIGNAL SENSOR AND SIGMA FACTOR ACTIVATOR FECR-RELATED"/>
    <property type="match status" value="1"/>
</dbReference>
<organism evidence="4 5">
    <name type="scientific">Autumnicola musiva</name>
    <dbReference type="NCBI Taxonomy" id="3075589"/>
    <lineage>
        <taxon>Bacteria</taxon>
        <taxon>Pseudomonadati</taxon>
        <taxon>Bacteroidota</taxon>
        <taxon>Flavobacteriia</taxon>
        <taxon>Flavobacteriales</taxon>
        <taxon>Flavobacteriaceae</taxon>
        <taxon>Autumnicola</taxon>
    </lineage>
</organism>
<dbReference type="EMBL" id="JAVRHK010000028">
    <property type="protein sequence ID" value="MDT0678633.1"/>
    <property type="molecule type" value="Genomic_DNA"/>
</dbReference>